<name>A0A923HVV3_9BURK</name>
<gene>
    <name evidence="1" type="ORF">H8K36_06750</name>
</gene>
<accession>A0A923HVV3</accession>
<dbReference type="AlphaFoldDB" id="A0A923HVV3"/>
<evidence type="ECO:0000313" key="2">
    <source>
        <dbReference type="Proteomes" id="UP000627446"/>
    </source>
</evidence>
<proteinExistence type="predicted"/>
<dbReference type="RefSeq" id="WP_186914486.1">
    <property type="nucleotide sequence ID" value="NZ_JACOFZ010000001.1"/>
</dbReference>
<reference evidence="1" key="1">
    <citation type="submission" date="2020-08" db="EMBL/GenBank/DDBJ databases">
        <title>Novel species isolated from subtropical streams in China.</title>
        <authorList>
            <person name="Lu H."/>
        </authorList>
    </citation>
    <scope>NUCLEOTIDE SEQUENCE</scope>
    <source>
        <strain evidence="1">LX22W</strain>
    </source>
</reference>
<protein>
    <submittedName>
        <fullName evidence="1">Uncharacterized protein</fullName>
    </submittedName>
</protein>
<comment type="caution">
    <text evidence="1">The sequence shown here is derived from an EMBL/GenBank/DDBJ whole genome shotgun (WGS) entry which is preliminary data.</text>
</comment>
<organism evidence="1 2">
    <name type="scientific">Undibacterium nitidum</name>
    <dbReference type="NCBI Taxonomy" id="2762298"/>
    <lineage>
        <taxon>Bacteria</taxon>
        <taxon>Pseudomonadati</taxon>
        <taxon>Pseudomonadota</taxon>
        <taxon>Betaproteobacteria</taxon>
        <taxon>Burkholderiales</taxon>
        <taxon>Oxalobacteraceae</taxon>
        <taxon>Undibacterium</taxon>
    </lineage>
</organism>
<keyword evidence="2" id="KW-1185">Reference proteome</keyword>
<dbReference type="Proteomes" id="UP000627446">
    <property type="component" value="Unassembled WGS sequence"/>
</dbReference>
<evidence type="ECO:0000313" key="1">
    <source>
        <dbReference type="EMBL" id="MBC3881066.1"/>
    </source>
</evidence>
<sequence>MLKKILLWTLLAPLFLVLVVFAIFAMANLGDQELRPEVSQSLQWQPAAHWQESNAFVMLYGLNAKSGADSYTLGIEHITNELKRYQQRDQRVNGSVSSLIVAEDDAQLKQLDSDRCRYNSEKNCLEFYLGRDRKGEDEILARNSELMERFRLLKNSAHYIEVIPPLLDAPLPPYSYMVHAFELERMKAIRKIDAGEVQAGLQDYLGNASFARRLYAQSGNLISVNVYMAIVERDMRVLGEILAKYPEAYKYAPDIDLYLSSIKLAESSMASALAHERASNLQVVKTTFDQKVSENFFTEKLALAVTRKKASLNFAYDWMSLHVDLAKQPAHSYLDSYQEIEKKREAMLGLGYGNVYLRDPVVKILMNVGRGAYHSYIERAHDLEGAINLHRLSLAIRVKNIHRAEIPAFIEKTASEYPNPYTNKAMQWDTTHGALIFEAKQESNSRYQKSKKMQLFVQ</sequence>
<dbReference type="EMBL" id="JACOFZ010000001">
    <property type="protein sequence ID" value="MBC3881066.1"/>
    <property type="molecule type" value="Genomic_DNA"/>
</dbReference>